<dbReference type="AlphaFoldDB" id="A0A089HR07"/>
<evidence type="ECO:0000259" key="2">
    <source>
        <dbReference type="Pfam" id="PF25302"/>
    </source>
</evidence>
<name>A0A089HR07_PAEDU</name>
<evidence type="ECO:0000256" key="1">
    <source>
        <dbReference type="SAM" id="Phobius"/>
    </source>
</evidence>
<dbReference type="NCBIfam" id="NF047619">
    <property type="entry name" value="NADase_discoid"/>
    <property type="match status" value="1"/>
</dbReference>
<feature type="domain" description="NAD glycohydrolase translocation F5/8 type C" evidence="2">
    <location>
        <begin position="294"/>
        <end position="426"/>
    </location>
</feature>
<dbReference type="Proteomes" id="UP000029409">
    <property type="component" value="Chromosome"/>
</dbReference>
<keyword evidence="1" id="KW-1133">Transmembrane helix</keyword>
<dbReference type="EMBL" id="CP009288">
    <property type="protein sequence ID" value="AIQ14401.1"/>
    <property type="molecule type" value="Genomic_DNA"/>
</dbReference>
<keyword evidence="1" id="KW-0812">Transmembrane</keyword>
<dbReference type="KEGG" id="pdu:PDUR_22725"/>
<gene>
    <name evidence="3" type="ORF">PDUR_22725</name>
</gene>
<keyword evidence="1" id="KW-0472">Membrane</keyword>
<dbReference type="Gene3D" id="2.60.120.260">
    <property type="entry name" value="Galactose-binding domain-like"/>
    <property type="match status" value="1"/>
</dbReference>
<keyword evidence="4" id="KW-1185">Reference proteome</keyword>
<dbReference type="SUPFAM" id="SSF49785">
    <property type="entry name" value="Galactose-binding domain-like"/>
    <property type="match status" value="1"/>
</dbReference>
<proteinExistence type="predicted"/>
<organism evidence="3 4">
    <name type="scientific">Paenibacillus durus</name>
    <name type="common">Paenibacillus azotofixans</name>
    <dbReference type="NCBI Taxonomy" id="44251"/>
    <lineage>
        <taxon>Bacteria</taxon>
        <taxon>Bacillati</taxon>
        <taxon>Bacillota</taxon>
        <taxon>Bacilli</taxon>
        <taxon>Bacillales</taxon>
        <taxon>Paenibacillaceae</taxon>
        <taxon>Paenibacillus</taxon>
    </lineage>
</organism>
<protein>
    <recommendedName>
        <fullName evidence="2">NAD glycohydrolase translocation F5/8 type C domain-containing protein</fullName>
    </recommendedName>
</protein>
<dbReference type="InterPro" id="IPR008979">
    <property type="entry name" value="Galactose-bd-like_sf"/>
</dbReference>
<reference evidence="3 4" key="1">
    <citation type="submission" date="2014-08" db="EMBL/GenBank/DDBJ databases">
        <title>Comparative genomics of the Paenibacillus odorifer group.</title>
        <authorList>
            <person name="den Bakker H.C."/>
            <person name="Tsai Y.-C."/>
            <person name="Martin N."/>
            <person name="Korlach J."/>
            <person name="Wiedmann M."/>
        </authorList>
    </citation>
    <scope>NUCLEOTIDE SEQUENCE [LARGE SCALE GENOMIC DNA]</scope>
    <source>
        <strain evidence="3 4">DSM 1735</strain>
    </source>
</reference>
<dbReference type="Pfam" id="PF25302">
    <property type="entry name" value="NADase_transloc"/>
    <property type="match status" value="1"/>
</dbReference>
<evidence type="ECO:0000313" key="3">
    <source>
        <dbReference type="EMBL" id="AIQ14401.1"/>
    </source>
</evidence>
<feature type="transmembrane region" description="Helical" evidence="1">
    <location>
        <begin position="60"/>
        <end position="82"/>
    </location>
</feature>
<evidence type="ECO:0000313" key="4">
    <source>
        <dbReference type="Proteomes" id="UP000029409"/>
    </source>
</evidence>
<sequence length="428" mass="47793">MRSIKRLAIKNLKVNQMEMDGVRIIIISGLIKNQEVIVAIHRIGMLFRIETRTRMSIRKLIINLLLTALVFSSLFTLSTYAASPTASSLASSYGGEWVDKALVEVEDFDGTINITFNKQTGKAKLDYDAWGSGETYIFHSVTPITIDEQNPVKFTYEYQDYNQHGEVGTFRGEGIIQFKPGVIVLRMGVLPSDIDPIFAQPRSFIRDPYANWVPKPGDALSVVSKYCNCKESNLVKFDYPVADNESNKNWIVYVNVYVRGIFLTEYKVNLHTYKATDLKDSWSEAYQSFDKIEASKITASSTLPKSKVSSHNSSQVIDGDTATCWCEGVKGNGIGQSFTIRFTKTIEIGSLKILPGYGKSISTYLENNSVRKARITFSDGTSIIADFTKGSRFDLPEEKMTTSITFTILDIVPGSKYNDTCVSELAIS</sequence>
<accession>A0A089HR07</accession>
<dbReference type="InterPro" id="IPR057561">
    <property type="entry name" value="NADase_transloc"/>
</dbReference>
<dbReference type="eggNOG" id="COG0666">
    <property type="taxonomic scope" value="Bacteria"/>
</dbReference>